<organism evidence="2 3">
    <name type="scientific">Cirrhinus molitorella</name>
    <name type="common">mud carp</name>
    <dbReference type="NCBI Taxonomy" id="172907"/>
    <lineage>
        <taxon>Eukaryota</taxon>
        <taxon>Metazoa</taxon>
        <taxon>Chordata</taxon>
        <taxon>Craniata</taxon>
        <taxon>Vertebrata</taxon>
        <taxon>Euteleostomi</taxon>
        <taxon>Actinopterygii</taxon>
        <taxon>Neopterygii</taxon>
        <taxon>Teleostei</taxon>
        <taxon>Ostariophysi</taxon>
        <taxon>Cypriniformes</taxon>
        <taxon>Cyprinidae</taxon>
        <taxon>Labeoninae</taxon>
        <taxon>Labeonini</taxon>
        <taxon>Cirrhinus</taxon>
    </lineage>
</organism>
<feature type="signal peptide" evidence="1">
    <location>
        <begin position="1"/>
        <end position="16"/>
    </location>
</feature>
<evidence type="ECO:0000313" key="3">
    <source>
        <dbReference type="Proteomes" id="UP001558613"/>
    </source>
</evidence>
<gene>
    <name evidence="2" type="ORF">QQF64_031065</name>
</gene>
<comment type="caution">
    <text evidence="2">The sequence shown here is derived from an EMBL/GenBank/DDBJ whole genome shotgun (WGS) entry which is preliminary data.</text>
</comment>
<sequence>MRVAVFLMLLFTLSHGLNNISFSNDQLEIFSDIFSNWAHPCQRSLNNNAYNQFKHRHILSRQFNTSSRRDWADYLNRTKLCGRATFQSFLQKNDTSSIKRVCNGRGVRDTQNLCISKRRFTVYIVQSALRNRRCEVKRPHTNEFYVTVACEVIQNRCLPVHYQRQTHTEPPRDGPTCRPR</sequence>
<dbReference type="Proteomes" id="UP001558613">
    <property type="component" value="Unassembled WGS sequence"/>
</dbReference>
<accession>A0ABR3N598</accession>
<protein>
    <submittedName>
        <fullName evidence="2">Uncharacterized protein</fullName>
    </submittedName>
</protein>
<feature type="chain" id="PRO_5046933309" evidence="1">
    <location>
        <begin position="17"/>
        <end position="180"/>
    </location>
</feature>
<evidence type="ECO:0000313" key="2">
    <source>
        <dbReference type="EMBL" id="KAL1272049.1"/>
    </source>
</evidence>
<evidence type="ECO:0000256" key="1">
    <source>
        <dbReference type="SAM" id="SignalP"/>
    </source>
</evidence>
<dbReference type="Gene3D" id="3.10.130.10">
    <property type="entry name" value="Ribonuclease A-like domain"/>
    <property type="match status" value="1"/>
</dbReference>
<keyword evidence="3" id="KW-1185">Reference proteome</keyword>
<name>A0ABR3N598_9TELE</name>
<reference evidence="2 3" key="1">
    <citation type="submission" date="2023-09" db="EMBL/GenBank/DDBJ databases">
        <authorList>
            <person name="Wang M."/>
        </authorList>
    </citation>
    <scope>NUCLEOTIDE SEQUENCE [LARGE SCALE GENOMIC DNA]</scope>
    <source>
        <strain evidence="2">GT-2023</strain>
        <tissue evidence="2">Liver</tissue>
    </source>
</reference>
<keyword evidence="1" id="KW-0732">Signal</keyword>
<dbReference type="EMBL" id="JAYMGO010000007">
    <property type="protein sequence ID" value="KAL1272049.1"/>
    <property type="molecule type" value="Genomic_DNA"/>
</dbReference>
<dbReference type="InterPro" id="IPR036816">
    <property type="entry name" value="RNaseA-like_dom_sf"/>
</dbReference>
<proteinExistence type="predicted"/>